<dbReference type="Pfam" id="PF21347">
    <property type="entry name" value="DUF3108_like"/>
    <property type="match status" value="1"/>
</dbReference>
<feature type="domain" description="DUF3108" evidence="2">
    <location>
        <begin position="30"/>
        <end position="239"/>
    </location>
</feature>
<comment type="caution">
    <text evidence="3">The sequence shown here is derived from an EMBL/GenBank/DDBJ whole genome shotgun (WGS) entry which is preliminary data.</text>
</comment>
<feature type="signal peptide" evidence="1">
    <location>
        <begin position="1"/>
        <end position="21"/>
    </location>
</feature>
<proteinExistence type="predicted"/>
<name>A0AAW9RV21_9BACT</name>
<evidence type="ECO:0000259" key="2">
    <source>
        <dbReference type="Pfam" id="PF21347"/>
    </source>
</evidence>
<dbReference type="Proteomes" id="UP001403385">
    <property type="component" value="Unassembled WGS sequence"/>
</dbReference>
<sequence length="243" mass="27041">MKSGILLLFSLLLFVADTLLAQCNPFYNLEEGRVFELTHYNKKDKVESVVKNTVQDFTVNGSDFLAVIRSKTTDSKSKEVLEGSYEIQCKEGVLYIDPNQMIPNDAMAAYKNVNVTMEGDDLQFPSSLEVGMALEDASFTTKIEMEGNEASSNPVANLTVNETNFTITNRKVENKENISTPAGTFNCYKISYTLIGETKIFGIKKKFEYASVEWIAKGVGVVKSESYNAKGKLLGYTMLTAYK</sequence>
<dbReference type="EMBL" id="JBDKWZ010000006">
    <property type="protein sequence ID" value="MEN7548742.1"/>
    <property type="molecule type" value="Genomic_DNA"/>
</dbReference>
<gene>
    <name evidence="3" type="ORF">AAG747_12540</name>
</gene>
<evidence type="ECO:0000313" key="4">
    <source>
        <dbReference type="Proteomes" id="UP001403385"/>
    </source>
</evidence>
<dbReference type="AlphaFoldDB" id="A0AAW9RV21"/>
<accession>A0AAW9RV21</accession>
<evidence type="ECO:0000313" key="3">
    <source>
        <dbReference type="EMBL" id="MEN7548742.1"/>
    </source>
</evidence>
<keyword evidence="1" id="KW-0732">Signal</keyword>
<feature type="chain" id="PRO_5043847012" description="DUF3108 domain-containing protein" evidence="1">
    <location>
        <begin position="22"/>
        <end position="243"/>
    </location>
</feature>
<dbReference type="RefSeq" id="WP_346821519.1">
    <property type="nucleotide sequence ID" value="NZ_JBDKWZ010000006.1"/>
</dbReference>
<evidence type="ECO:0000256" key="1">
    <source>
        <dbReference type="SAM" id="SignalP"/>
    </source>
</evidence>
<keyword evidence="4" id="KW-1185">Reference proteome</keyword>
<reference evidence="3 4" key="1">
    <citation type="submission" date="2024-04" db="EMBL/GenBank/DDBJ databases">
        <title>Novel genus in family Flammeovirgaceae.</title>
        <authorList>
            <person name="Nguyen T.H."/>
            <person name="Vuong T.Q."/>
            <person name="Le H."/>
            <person name="Kim S.-G."/>
        </authorList>
    </citation>
    <scope>NUCLEOTIDE SEQUENCE [LARGE SCALE GENOMIC DNA]</scope>
    <source>
        <strain evidence="3 4">JCM 23209</strain>
    </source>
</reference>
<protein>
    <recommendedName>
        <fullName evidence="2">DUF3108 domain-containing protein</fullName>
    </recommendedName>
</protein>
<dbReference type="Gene3D" id="2.40.360.20">
    <property type="match status" value="1"/>
</dbReference>
<dbReference type="InterPro" id="IPR049279">
    <property type="entry name" value="DUF3108-like"/>
</dbReference>
<organism evidence="3 4">
    <name type="scientific">Rapidithrix thailandica</name>
    <dbReference type="NCBI Taxonomy" id="413964"/>
    <lineage>
        <taxon>Bacteria</taxon>
        <taxon>Pseudomonadati</taxon>
        <taxon>Bacteroidota</taxon>
        <taxon>Cytophagia</taxon>
        <taxon>Cytophagales</taxon>
        <taxon>Flammeovirgaceae</taxon>
        <taxon>Rapidithrix</taxon>
    </lineage>
</organism>